<dbReference type="Gene3D" id="3.40.50.2300">
    <property type="match status" value="1"/>
</dbReference>
<dbReference type="SMART" id="SM00421">
    <property type="entry name" value="HTH_LUXR"/>
    <property type="match status" value="1"/>
</dbReference>
<feature type="domain" description="HTH luxR-type" evidence="4">
    <location>
        <begin position="145"/>
        <end position="210"/>
    </location>
</feature>
<dbReference type="GO" id="GO:0003677">
    <property type="term" value="F:DNA binding"/>
    <property type="evidence" value="ECO:0007669"/>
    <property type="project" value="UniProtKB-KW"/>
</dbReference>
<dbReference type="PROSITE" id="PS50043">
    <property type="entry name" value="HTH_LUXR_2"/>
    <property type="match status" value="1"/>
</dbReference>
<dbReference type="Pfam" id="PF00196">
    <property type="entry name" value="GerE"/>
    <property type="match status" value="1"/>
</dbReference>
<gene>
    <name evidence="5" type="ORF">ABIE04_002611</name>
</gene>
<accession>A0ABV2PYY7</accession>
<reference evidence="5 6" key="1">
    <citation type="submission" date="2024-06" db="EMBL/GenBank/DDBJ databases">
        <title>Sorghum-associated microbial communities from plants grown in Nebraska, USA.</title>
        <authorList>
            <person name="Schachtman D."/>
        </authorList>
    </citation>
    <scope>NUCLEOTIDE SEQUENCE [LARGE SCALE GENOMIC DNA]</scope>
    <source>
        <strain evidence="5 6">1757</strain>
    </source>
</reference>
<protein>
    <submittedName>
        <fullName evidence="5">DNA-binding NarL/FixJ family response regulator</fullName>
    </submittedName>
</protein>
<dbReference type="InterPro" id="IPR036388">
    <property type="entry name" value="WH-like_DNA-bd_sf"/>
</dbReference>
<dbReference type="EMBL" id="JBEPSD010000002">
    <property type="protein sequence ID" value="MET4570250.1"/>
    <property type="molecule type" value="Genomic_DNA"/>
</dbReference>
<dbReference type="InterPro" id="IPR016032">
    <property type="entry name" value="Sig_transdc_resp-reg_C-effctor"/>
</dbReference>
<dbReference type="InterPro" id="IPR000792">
    <property type="entry name" value="Tscrpt_reg_LuxR_C"/>
</dbReference>
<evidence type="ECO:0000313" key="6">
    <source>
        <dbReference type="Proteomes" id="UP001549251"/>
    </source>
</evidence>
<evidence type="ECO:0000256" key="1">
    <source>
        <dbReference type="ARBA" id="ARBA00023015"/>
    </source>
</evidence>
<dbReference type="PANTHER" id="PTHR44688">
    <property type="entry name" value="DNA-BINDING TRANSCRIPTIONAL ACTIVATOR DEVR_DOSR"/>
    <property type="match status" value="1"/>
</dbReference>
<sequence length="229" mass="25332">MVSIVLGSQETIFRRALGNTLRQHEEFKVLGTGELERLHQLVAIHRPSLVVLDARWAQACPDLLDRLLAGPTRPRVLLFADTLAGPEVLAAVKQGVHGCLPRDSQPATWQRAILAVHAGEPWIPRGLMAEALVNLKQQIGMERPAPANMEQLTERQRDIVGWVTQGLSNKEIGRHLGISPTTVKTHLHNIFERIGVSGRQHLVRYALGDTPKARVRVNVPATRSRADAL</sequence>
<comment type="caution">
    <text evidence="5">The sequence shown here is derived from an EMBL/GenBank/DDBJ whole genome shotgun (WGS) entry which is preliminary data.</text>
</comment>
<dbReference type="SUPFAM" id="SSF52172">
    <property type="entry name" value="CheY-like"/>
    <property type="match status" value="1"/>
</dbReference>
<evidence type="ECO:0000256" key="3">
    <source>
        <dbReference type="ARBA" id="ARBA00023163"/>
    </source>
</evidence>
<dbReference type="Gene3D" id="1.10.10.10">
    <property type="entry name" value="Winged helix-like DNA-binding domain superfamily/Winged helix DNA-binding domain"/>
    <property type="match status" value="1"/>
</dbReference>
<dbReference type="InterPro" id="IPR011006">
    <property type="entry name" value="CheY-like_superfamily"/>
</dbReference>
<proteinExistence type="predicted"/>
<dbReference type="PANTHER" id="PTHR44688:SF16">
    <property type="entry name" value="DNA-BINDING TRANSCRIPTIONAL ACTIVATOR DEVR_DOSR"/>
    <property type="match status" value="1"/>
</dbReference>
<evidence type="ECO:0000313" key="5">
    <source>
        <dbReference type="EMBL" id="MET4570250.1"/>
    </source>
</evidence>
<name>A0ABV2PYY7_9GAMM</name>
<keyword evidence="3" id="KW-0804">Transcription</keyword>
<keyword evidence="1" id="KW-0805">Transcription regulation</keyword>
<organism evidence="5 6">
    <name type="scientific">Rhodanobacter soli</name>
    <dbReference type="NCBI Taxonomy" id="590609"/>
    <lineage>
        <taxon>Bacteria</taxon>
        <taxon>Pseudomonadati</taxon>
        <taxon>Pseudomonadota</taxon>
        <taxon>Gammaproteobacteria</taxon>
        <taxon>Lysobacterales</taxon>
        <taxon>Rhodanobacteraceae</taxon>
        <taxon>Rhodanobacter</taxon>
    </lineage>
</organism>
<dbReference type="Proteomes" id="UP001549251">
    <property type="component" value="Unassembled WGS sequence"/>
</dbReference>
<dbReference type="PROSITE" id="PS00622">
    <property type="entry name" value="HTH_LUXR_1"/>
    <property type="match status" value="1"/>
</dbReference>
<dbReference type="SUPFAM" id="SSF46894">
    <property type="entry name" value="C-terminal effector domain of the bipartite response regulators"/>
    <property type="match status" value="1"/>
</dbReference>
<keyword evidence="6" id="KW-1185">Reference proteome</keyword>
<dbReference type="CDD" id="cd06170">
    <property type="entry name" value="LuxR_C_like"/>
    <property type="match status" value="1"/>
</dbReference>
<keyword evidence="2 5" id="KW-0238">DNA-binding</keyword>
<evidence type="ECO:0000256" key="2">
    <source>
        <dbReference type="ARBA" id="ARBA00023125"/>
    </source>
</evidence>
<dbReference type="PRINTS" id="PR00038">
    <property type="entry name" value="HTHLUXR"/>
</dbReference>
<dbReference type="RefSeq" id="WP_354550891.1">
    <property type="nucleotide sequence ID" value="NZ_JBEPSD010000002.1"/>
</dbReference>
<evidence type="ECO:0000259" key="4">
    <source>
        <dbReference type="PROSITE" id="PS50043"/>
    </source>
</evidence>